<keyword evidence="1" id="KW-0442">Lipid degradation</keyword>
<comment type="catalytic activity">
    <reaction evidence="1">
        <text>a 1,2-diacyl-sn-glycero-3-phospho-(1'-sn-glycero-3'-phosphate) + H2O = a 1,2-diacyl-sn-glycero-3-phospho-(1'-sn-glycerol) + phosphate</text>
        <dbReference type="Rhea" id="RHEA:33751"/>
        <dbReference type="ChEBI" id="CHEBI:15377"/>
        <dbReference type="ChEBI" id="CHEBI:43474"/>
        <dbReference type="ChEBI" id="CHEBI:60110"/>
        <dbReference type="ChEBI" id="CHEBI:64716"/>
        <dbReference type="EC" id="3.1.3.27"/>
    </reaction>
</comment>
<keyword evidence="1 2" id="KW-0812">Transmembrane</keyword>
<sequence length="158" mass="17396">MNKAPASVWRNPIHFLAFGLGSGAAPKAPGTVGTLAAVPLWYLMAQTTLPVYLCLTLIAFVIGIWLCGRTSRDLGVHDHGGIVWDEFVGYWITMIAVPVDWVWALLGFALFRLFDIWKPWPIGPVDRRVHGGLGIMLDDVLAGAFAALVLQGLLWWWG</sequence>
<comment type="function">
    <text evidence="1">Lipid phosphatase which dephosphorylates phosphatidylglycerophosphate (PGP) to phosphatidylglycerol (PG).</text>
</comment>
<dbReference type="Proteomes" id="UP000242133">
    <property type="component" value="Unassembled WGS sequence"/>
</dbReference>
<proteinExistence type="predicted"/>
<dbReference type="UniPathway" id="UPA00084">
    <property type="reaction ID" value="UER00504"/>
</dbReference>
<evidence type="ECO:0000256" key="2">
    <source>
        <dbReference type="SAM" id="Phobius"/>
    </source>
</evidence>
<keyword evidence="1" id="KW-0443">Lipid metabolism</keyword>
<dbReference type="OrthoDB" id="9804091at2"/>
<dbReference type="GO" id="GO:0046872">
    <property type="term" value="F:metal ion binding"/>
    <property type="evidence" value="ECO:0007669"/>
    <property type="project" value="UniProtKB-KW"/>
</dbReference>
<dbReference type="EMBL" id="PYGI01000009">
    <property type="protein sequence ID" value="PSL14156.1"/>
    <property type="molecule type" value="Genomic_DNA"/>
</dbReference>
<name>A0A2P8EXG2_9GAMM</name>
<keyword evidence="1" id="KW-0460">Magnesium</keyword>
<accession>A0A2P8EXG2</accession>
<keyword evidence="1" id="KW-1003">Cell membrane</keyword>
<dbReference type="Pfam" id="PF04608">
    <property type="entry name" value="PgpA"/>
    <property type="match status" value="1"/>
</dbReference>
<keyword evidence="1" id="KW-0997">Cell inner membrane</keyword>
<evidence type="ECO:0000313" key="5">
    <source>
        <dbReference type="Proteomes" id="UP000242133"/>
    </source>
</evidence>
<evidence type="ECO:0000313" key="4">
    <source>
        <dbReference type="EMBL" id="PSL14156.1"/>
    </source>
</evidence>
<dbReference type="PIRSF" id="PIRSF006162">
    <property type="entry name" value="PgpA"/>
    <property type="match status" value="1"/>
</dbReference>
<dbReference type="InterPro" id="IPR026037">
    <property type="entry name" value="PgpA"/>
</dbReference>
<comment type="subcellular location">
    <subcellularLocation>
        <location evidence="1">Cell inner membrane</location>
        <topology evidence="1">Multi-pass membrane protein</topology>
    </subcellularLocation>
</comment>
<dbReference type="GO" id="GO:0005886">
    <property type="term" value="C:plasma membrane"/>
    <property type="evidence" value="ECO:0007669"/>
    <property type="project" value="UniProtKB-SubCell"/>
</dbReference>
<comment type="cofactor">
    <cofactor evidence="1">
        <name>Mg(2+)</name>
        <dbReference type="ChEBI" id="CHEBI:18420"/>
    </cofactor>
</comment>
<feature type="domain" description="YutG/PgpA" evidence="3">
    <location>
        <begin position="16"/>
        <end position="152"/>
    </location>
</feature>
<keyword evidence="2" id="KW-1133">Transmembrane helix</keyword>
<keyword evidence="1" id="KW-0378">Hydrolase</keyword>
<protein>
    <recommendedName>
        <fullName evidence="1">Phosphatidylglycerophosphatase A</fullName>
        <ecNumber evidence="1">3.1.3.27</ecNumber>
    </recommendedName>
    <alternativeName>
        <fullName evidence="1">Phosphatidylglycerolphosphate phosphatase A</fullName>
    </alternativeName>
</protein>
<dbReference type="InterPro" id="IPR007686">
    <property type="entry name" value="YutG/PgpA"/>
</dbReference>
<feature type="transmembrane region" description="Helical" evidence="2">
    <location>
        <begin position="49"/>
        <end position="68"/>
    </location>
</feature>
<dbReference type="CDD" id="cd06971">
    <property type="entry name" value="PgpA"/>
    <property type="match status" value="1"/>
</dbReference>
<keyword evidence="1 2" id="KW-0472">Membrane</keyword>
<feature type="transmembrane region" description="Helical" evidence="2">
    <location>
        <begin position="88"/>
        <end position="114"/>
    </location>
</feature>
<feature type="transmembrane region" description="Helical" evidence="2">
    <location>
        <begin position="135"/>
        <end position="157"/>
    </location>
</feature>
<keyword evidence="5" id="KW-1185">Reference proteome</keyword>
<dbReference type="EC" id="3.1.3.27" evidence="1"/>
<reference evidence="4 5" key="1">
    <citation type="submission" date="2018-03" db="EMBL/GenBank/DDBJ databases">
        <title>Genomic Encyclopedia of Archaeal and Bacterial Type Strains, Phase II (KMG-II): from individual species to whole genera.</title>
        <authorList>
            <person name="Goeker M."/>
        </authorList>
    </citation>
    <scope>NUCLEOTIDE SEQUENCE [LARGE SCALE GENOMIC DNA]</scope>
    <source>
        <strain evidence="4 5">DSM 17586</strain>
    </source>
</reference>
<keyword evidence="1" id="KW-0479">Metal-binding</keyword>
<dbReference type="SUPFAM" id="SSF101307">
    <property type="entry name" value="YutG-like"/>
    <property type="match status" value="1"/>
</dbReference>
<gene>
    <name evidence="4" type="ORF">CLV44_10992</name>
</gene>
<dbReference type="PANTHER" id="PTHR36305:SF1">
    <property type="entry name" value="PHOSPHATIDYLGLYCEROPHOSPHATASE A"/>
    <property type="match status" value="1"/>
</dbReference>
<keyword evidence="1" id="KW-0595">Phospholipid degradation</keyword>
<comment type="pathway">
    <text evidence="1">Phospholipid metabolism; phosphatidylglycerol biosynthesis; phosphatidylglycerol from CDP-diacylglycerol: step 2/2.</text>
</comment>
<dbReference type="GO" id="GO:0006655">
    <property type="term" value="P:phosphatidylglycerol biosynthetic process"/>
    <property type="evidence" value="ECO:0007669"/>
    <property type="project" value="UniProtKB-UniPathway"/>
</dbReference>
<keyword evidence="1" id="KW-1208">Phospholipid metabolism</keyword>
<dbReference type="GO" id="GO:0009395">
    <property type="term" value="P:phospholipid catabolic process"/>
    <property type="evidence" value="ECO:0007669"/>
    <property type="project" value="UniProtKB-KW"/>
</dbReference>
<dbReference type="PANTHER" id="PTHR36305">
    <property type="entry name" value="PHOSPHATIDYLGLYCEROPHOSPHATASE A"/>
    <property type="match status" value="1"/>
</dbReference>
<comment type="caution">
    <text evidence="4">The sequence shown here is derived from an EMBL/GenBank/DDBJ whole genome shotgun (WGS) entry which is preliminary data.</text>
</comment>
<evidence type="ECO:0000259" key="3">
    <source>
        <dbReference type="Pfam" id="PF04608"/>
    </source>
</evidence>
<dbReference type="RefSeq" id="WP_106591590.1">
    <property type="nucleotide sequence ID" value="NZ_PYGI01000009.1"/>
</dbReference>
<dbReference type="GO" id="GO:0008962">
    <property type="term" value="F:phosphatidylglycerophosphatase activity"/>
    <property type="evidence" value="ECO:0007669"/>
    <property type="project" value="UniProtKB-EC"/>
</dbReference>
<organism evidence="4 5">
    <name type="scientific">Marinobacterium halophilum</name>
    <dbReference type="NCBI Taxonomy" id="267374"/>
    <lineage>
        <taxon>Bacteria</taxon>
        <taxon>Pseudomonadati</taxon>
        <taxon>Pseudomonadota</taxon>
        <taxon>Gammaproteobacteria</taxon>
        <taxon>Oceanospirillales</taxon>
        <taxon>Oceanospirillaceae</taxon>
        <taxon>Marinobacterium</taxon>
    </lineage>
</organism>
<dbReference type="InterPro" id="IPR036681">
    <property type="entry name" value="PgpA-like_sf"/>
</dbReference>
<dbReference type="AlphaFoldDB" id="A0A2P8EXG2"/>
<evidence type="ECO:0000256" key="1">
    <source>
        <dbReference type="PIRNR" id="PIRNR006162"/>
    </source>
</evidence>